<evidence type="ECO:0000259" key="2">
    <source>
        <dbReference type="Pfam" id="PF00892"/>
    </source>
</evidence>
<feature type="transmembrane region" description="Helical" evidence="1">
    <location>
        <begin position="119"/>
        <end position="139"/>
    </location>
</feature>
<dbReference type="PANTHER" id="PTHR22911:SF79">
    <property type="entry name" value="MOBA-LIKE NTP TRANSFERASE DOMAIN-CONTAINING PROTEIN"/>
    <property type="match status" value="1"/>
</dbReference>
<protein>
    <submittedName>
        <fullName evidence="3">EamA-like transporter family protein</fullName>
    </submittedName>
</protein>
<evidence type="ECO:0000313" key="3">
    <source>
        <dbReference type="EMBL" id="SEH67593.1"/>
    </source>
</evidence>
<keyword evidence="1" id="KW-0472">Membrane</keyword>
<keyword evidence="4" id="KW-1185">Reference proteome</keyword>
<feature type="transmembrane region" description="Helical" evidence="1">
    <location>
        <begin position="238"/>
        <end position="259"/>
    </location>
</feature>
<feature type="transmembrane region" description="Helical" evidence="1">
    <location>
        <begin position="210"/>
        <end position="226"/>
    </location>
</feature>
<organism evidence="3 4">
    <name type="scientific">Paenimyroides marinum</name>
    <dbReference type="NCBI Taxonomy" id="1159016"/>
    <lineage>
        <taxon>Bacteria</taxon>
        <taxon>Pseudomonadati</taxon>
        <taxon>Bacteroidota</taxon>
        <taxon>Flavobacteriia</taxon>
        <taxon>Flavobacteriales</taxon>
        <taxon>Flavobacteriaceae</taxon>
        <taxon>Paenimyroides</taxon>
    </lineage>
</organism>
<reference evidence="3 4" key="1">
    <citation type="submission" date="2016-10" db="EMBL/GenBank/DDBJ databases">
        <authorList>
            <person name="de Groot N.N."/>
        </authorList>
    </citation>
    <scope>NUCLEOTIDE SEQUENCE [LARGE SCALE GENOMIC DNA]</scope>
    <source>
        <strain evidence="3 4">CGMCC 1.10825</strain>
    </source>
</reference>
<dbReference type="Proteomes" id="UP000199634">
    <property type="component" value="Unassembled WGS sequence"/>
</dbReference>
<dbReference type="InterPro" id="IPR000620">
    <property type="entry name" value="EamA_dom"/>
</dbReference>
<dbReference type="PANTHER" id="PTHR22911">
    <property type="entry name" value="ACYL-MALONYL CONDENSING ENZYME-RELATED"/>
    <property type="match status" value="1"/>
</dbReference>
<feature type="transmembrane region" description="Helical" evidence="1">
    <location>
        <begin position="175"/>
        <end position="198"/>
    </location>
</feature>
<proteinExistence type="predicted"/>
<dbReference type="RefSeq" id="WP_091096640.1">
    <property type="nucleotide sequence ID" value="NZ_FNXE01000007.1"/>
</dbReference>
<accession>A0A1H6JY89</accession>
<dbReference type="STRING" id="1159016.SAMN02927937_00833"/>
<feature type="transmembrane region" description="Helical" evidence="1">
    <location>
        <begin position="145"/>
        <end position="163"/>
    </location>
</feature>
<dbReference type="OrthoDB" id="9150437at2"/>
<evidence type="ECO:0000256" key="1">
    <source>
        <dbReference type="SAM" id="Phobius"/>
    </source>
</evidence>
<feature type="transmembrane region" description="Helical" evidence="1">
    <location>
        <begin position="265"/>
        <end position="286"/>
    </location>
</feature>
<keyword evidence="1" id="KW-0812">Transmembrane</keyword>
<feature type="transmembrane region" description="Helical" evidence="1">
    <location>
        <begin position="66"/>
        <end position="86"/>
    </location>
</feature>
<sequence length="296" mass="33709">MPNVNFKNHLHLHLIVFIWGFTAILGQLISLQALPLVFTRMSIAVIVIYIYLLIRKKNLAIRTKDIIRFLIFGFVIALHWLTFFHAIKISNISITLACISTGAFFTSILEPVFYKRKFIWYEVLLGCLVVVGLLLIFQFETQYKMGIIVALISAFLSASFSIINGKLANSHDSVVISFYELVGGLFLLACFLFYQGGFTVDHFNFQPYDFIWLGILGSVCTAYPFIATIDIMKYLSPYTVMLTINLEPIYGILLAVFLFKDQEKMTTAFYIGAMIILLTVLLNAYFKTLLNGQSFK</sequence>
<feature type="domain" description="EamA" evidence="2">
    <location>
        <begin position="14"/>
        <end position="137"/>
    </location>
</feature>
<feature type="transmembrane region" description="Helical" evidence="1">
    <location>
        <begin position="92"/>
        <end position="112"/>
    </location>
</feature>
<dbReference type="GO" id="GO:0016020">
    <property type="term" value="C:membrane"/>
    <property type="evidence" value="ECO:0007669"/>
    <property type="project" value="InterPro"/>
</dbReference>
<feature type="domain" description="EamA" evidence="2">
    <location>
        <begin position="145"/>
        <end position="283"/>
    </location>
</feature>
<name>A0A1H6JY89_9FLAO</name>
<dbReference type="Pfam" id="PF00892">
    <property type="entry name" value="EamA"/>
    <property type="match status" value="2"/>
</dbReference>
<feature type="transmembrane region" description="Helical" evidence="1">
    <location>
        <begin position="37"/>
        <end position="54"/>
    </location>
</feature>
<dbReference type="SUPFAM" id="SSF103481">
    <property type="entry name" value="Multidrug resistance efflux transporter EmrE"/>
    <property type="match status" value="2"/>
</dbReference>
<feature type="transmembrane region" description="Helical" evidence="1">
    <location>
        <begin position="12"/>
        <end position="31"/>
    </location>
</feature>
<gene>
    <name evidence="3" type="ORF">SAMN02927937_00833</name>
</gene>
<keyword evidence="1" id="KW-1133">Transmembrane helix</keyword>
<dbReference type="EMBL" id="FNXE01000007">
    <property type="protein sequence ID" value="SEH67593.1"/>
    <property type="molecule type" value="Genomic_DNA"/>
</dbReference>
<dbReference type="AlphaFoldDB" id="A0A1H6JY89"/>
<dbReference type="InterPro" id="IPR037185">
    <property type="entry name" value="EmrE-like"/>
</dbReference>
<evidence type="ECO:0000313" key="4">
    <source>
        <dbReference type="Proteomes" id="UP000199634"/>
    </source>
</evidence>